<dbReference type="Pfam" id="PF13362">
    <property type="entry name" value="Toprim_3"/>
    <property type="match status" value="1"/>
</dbReference>
<evidence type="ECO:0000256" key="1">
    <source>
        <dbReference type="SAM" id="MobiDB-lite"/>
    </source>
</evidence>
<dbReference type="Proteomes" id="UP001432046">
    <property type="component" value="Chromosome"/>
</dbReference>
<dbReference type="InterPro" id="IPR006171">
    <property type="entry name" value="TOPRIM_dom"/>
</dbReference>
<evidence type="ECO:0000313" key="4">
    <source>
        <dbReference type="EMBL" id="WXC81190.1"/>
    </source>
</evidence>
<evidence type="ECO:0000259" key="3">
    <source>
        <dbReference type="Pfam" id="PF23639"/>
    </source>
</evidence>
<name>A0ABZ2P2H9_9BRAD</name>
<gene>
    <name evidence="4" type="ORF">WDK88_06050</name>
</gene>
<accession>A0ABZ2P2H9</accession>
<evidence type="ECO:0000313" key="5">
    <source>
        <dbReference type="Proteomes" id="UP001432046"/>
    </source>
</evidence>
<reference evidence="4" key="1">
    <citation type="journal article" date="2021" name="Int. J. Syst. Evol. Microbiol.">
        <title>Bradyrhizobium septentrionale sp. nov. (sv. septentrionale) and Bradyrhizobium quebecense sp. nov. (sv. septentrionale) associated with legumes native to Canada possess rearranged symbiosis genes and numerous insertion sequences.</title>
        <authorList>
            <person name="Bromfield E.S.P."/>
            <person name="Cloutier S."/>
        </authorList>
    </citation>
    <scope>NUCLEOTIDE SEQUENCE</scope>
    <source>
        <strain evidence="4">5S5</strain>
    </source>
</reference>
<feature type="domain" description="Toprim" evidence="2">
    <location>
        <begin position="236"/>
        <end position="322"/>
    </location>
</feature>
<evidence type="ECO:0000259" key="2">
    <source>
        <dbReference type="Pfam" id="PF13362"/>
    </source>
</evidence>
<proteinExistence type="predicted"/>
<dbReference type="EMBL" id="CP147711">
    <property type="protein sequence ID" value="WXC81190.1"/>
    <property type="molecule type" value="Genomic_DNA"/>
</dbReference>
<dbReference type="InterPro" id="IPR055570">
    <property type="entry name" value="DUF7146"/>
</dbReference>
<feature type="domain" description="DUF7146" evidence="3">
    <location>
        <begin position="118"/>
        <end position="229"/>
    </location>
</feature>
<sequence length="353" mass="38783">MPRYASELARRLAREAEAVCRHYLSNGKRQGRYWLVGDVHNTPGRSLFVRLQESRKGPAGKWTDAATGEHGDLLDIVREGLGLRDFREVAAEARRFLKLPRTEPEPVSKPGHPSGPAGSQEAARRLFAISSPIEGTVVQAYLQRRGIACIHDGGSLRFHPRCYYRPDKHMPTETWPAMIAGVTDLEGRITGAHRTWLDPDGFDRIRLGKAPIDTPRRAMGDLLGNAVRFGMVDDVLVAGEGIETMLSLRYVLPTMPMAAALSANHLSALLLPPGLRRLYIARDADAAGDTVHAVLTQRAADAGIEAIALSPRLGDFNEDLHVFGLDVLRAALRFQLVPEDVVRFLHSSTAATE</sequence>
<dbReference type="RefSeq" id="WP_338834176.1">
    <property type="nucleotide sequence ID" value="NZ_CP147711.1"/>
</dbReference>
<keyword evidence="5" id="KW-1185">Reference proteome</keyword>
<protein>
    <submittedName>
        <fullName evidence="4">Toprim domain-containing protein</fullName>
    </submittedName>
</protein>
<dbReference type="Pfam" id="PF23639">
    <property type="entry name" value="DUF7146"/>
    <property type="match status" value="1"/>
</dbReference>
<organism evidence="4 5">
    <name type="scientific">Bradyrhizobium septentrionale</name>
    <dbReference type="NCBI Taxonomy" id="1404411"/>
    <lineage>
        <taxon>Bacteria</taxon>
        <taxon>Pseudomonadati</taxon>
        <taxon>Pseudomonadota</taxon>
        <taxon>Alphaproteobacteria</taxon>
        <taxon>Hyphomicrobiales</taxon>
        <taxon>Nitrobacteraceae</taxon>
        <taxon>Bradyrhizobium</taxon>
    </lineage>
</organism>
<reference evidence="4" key="2">
    <citation type="submission" date="2024-03" db="EMBL/GenBank/DDBJ databases">
        <authorList>
            <person name="Bromfield E.S.P."/>
            <person name="Cloutier S."/>
        </authorList>
    </citation>
    <scope>NUCLEOTIDE SEQUENCE</scope>
    <source>
        <strain evidence="4">5S5</strain>
    </source>
</reference>
<feature type="region of interest" description="Disordered" evidence="1">
    <location>
        <begin position="100"/>
        <end position="121"/>
    </location>
</feature>